<organism evidence="7 8">
    <name type="scientific">Chloroflexus islandicus</name>
    <dbReference type="NCBI Taxonomy" id="1707952"/>
    <lineage>
        <taxon>Bacteria</taxon>
        <taxon>Bacillati</taxon>
        <taxon>Chloroflexota</taxon>
        <taxon>Chloroflexia</taxon>
        <taxon>Chloroflexales</taxon>
        <taxon>Chloroflexineae</taxon>
        <taxon>Chloroflexaceae</taxon>
        <taxon>Chloroflexus</taxon>
    </lineage>
</organism>
<evidence type="ECO:0000256" key="6">
    <source>
        <dbReference type="SAM" id="Phobius"/>
    </source>
</evidence>
<dbReference type="InterPro" id="IPR022791">
    <property type="entry name" value="L-PG_synthase/AglD"/>
</dbReference>
<evidence type="ECO:0000256" key="1">
    <source>
        <dbReference type="ARBA" id="ARBA00004651"/>
    </source>
</evidence>
<keyword evidence="8" id="KW-1185">Reference proteome</keyword>
<comment type="subcellular location">
    <subcellularLocation>
        <location evidence="1">Cell membrane</location>
        <topology evidence="1">Multi-pass membrane protein</topology>
    </subcellularLocation>
</comment>
<keyword evidence="2" id="KW-1003">Cell membrane</keyword>
<keyword evidence="4 6" id="KW-1133">Transmembrane helix</keyword>
<dbReference type="EMBL" id="LWQS01000072">
    <property type="protein sequence ID" value="OAN43886.1"/>
    <property type="molecule type" value="Genomic_DNA"/>
</dbReference>
<reference evidence="7 8" key="1">
    <citation type="submission" date="2016-04" db="EMBL/GenBank/DDBJ databases">
        <title>Chloroflexus islandicus sp. nov., a thermophilic filamentous anoxygenic phototrophic bacterium from geyser Strokkur (Iceland).</title>
        <authorList>
            <person name="Gaisin V.A."/>
            <person name="Kalashnikov A.M."/>
            <person name="Sukhacheva M.V."/>
            <person name="Grouzdev D.S."/>
            <person name="Ivanov T.M."/>
            <person name="Kuznetsov B."/>
            <person name="Gorlenko V.M."/>
        </authorList>
    </citation>
    <scope>NUCLEOTIDE SEQUENCE [LARGE SCALE GENOMIC DNA]</scope>
    <source>
        <strain evidence="8">isl-2</strain>
    </source>
</reference>
<evidence type="ECO:0000256" key="3">
    <source>
        <dbReference type="ARBA" id="ARBA00022692"/>
    </source>
</evidence>
<feature type="transmembrane region" description="Helical" evidence="6">
    <location>
        <begin position="207"/>
        <end position="228"/>
    </location>
</feature>
<evidence type="ECO:0000256" key="2">
    <source>
        <dbReference type="ARBA" id="ARBA00022475"/>
    </source>
</evidence>
<name>A0A178M5P8_9CHLR</name>
<accession>A0A178M5P8</accession>
<dbReference type="AlphaFoldDB" id="A0A178M5P8"/>
<gene>
    <name evidence="7" type="ORF">A6A03_17500</name>
</gene>
<evidence type="ECO:0000313" key="7">
    <source>
        <dbReference type="EMBL" id="OAN43886.1"/>
    </source>
</evidence>
<keyword evidence="3 6" id="KW-0812">Transmembrane</keyword>
<protein>
    <submittedName>
        <fullName evidence="7">TIGR00374 family protein</fullName>
    </submittedName>
</protein>
<feature type="transmembrane region" description="Helical" evidence="6">
    <location>
        <begin position="113"/>
        <end position="138"/>
    </location>
</feature>
<evidence type="ECO:0000256" key="5">
    <source>
        <dbReference type="ARBA" id="ARBA00023136"/>
    </source>
</evidence>
<feature type="transmembrane region" description="Helical" evidence="6">
    <location>
        <begin position="285"/>
        <end position="309"/>
    </location>
</feature>
<dbReference type="OrthoDB" id="147767at2"/>
<feature type="transmembrane region" description="Helical" evidence="6">
    <location>
        <begin position="7"/>
        <end position="29"/>
    </location>
</feature>
<evidence type="ECO:0000256" key="4">
    <source>
        <dbReference type="ARBA" id="ARBA00022989"/>
    </source>
</evidence>
<dbReference type="GO" id="GO:0005886">
    <property type="term" value="C:plasma membrane"/>
    <property type="evidence" value="ECO:0007669"/>
    <property type="project" value="UniProtKB-SubCell"/>
</dbReference>
<dbReference type="NCBIfam" id="TIGR00374">
    <property type="entry name" value="flippase-like domain"/>
    <property type="match status" value="1"/>
</dbReference>
<feature type="transmembrane region" description="Helical" evidence="6">
    <location>
        <begin position="240"/>
        <end position="265"/>
    </location>
</feature>
<feature type="transmembrane region" description="Helical" evidence="6">
    <location>
        <begin position="41"/>
        <end position="60"/>
    </location>
</feature>
<dbReference type="RefSeq" id="WP_066789822.1">
    <property type="nucleotide sequence ID" value="NZ_LWQS01000072.1"/>
</dbReference>
<dbReference type="Proteomes" id="UP000078287">
    <property type="component" value="Unassembled WGS sequence"/>
</dbReference>
<keyword evidence="5 6" id="KW-0472">Membrane</keyword>
<comment type="caution">
    <text evidence="7">The sequence shown here is derived from an EMBL/GenBank/DDBJ whole genome shotgun (WGS) entry which is preliminary data.</text>
</comment>
<feature type="transmembrane region" description="Helical" evidence="6">
    <location>
        <begin position="72"/>
        <end position="93"/>
    </location>
</feature>
<dbReference type="PANTHER" id="PTHR40277:SF1">
    <property type="entry name" value="BLL5419 PROTEIN"/>
    <property type="match status" value="1"/>
</dbReference>
<evidence type="ECO:0000313" key="8">
    <source>
        <dbReference type="Proteomes" id="UP000078287"/>
    </source>
</evidence>
<dbReference type="Pfam" id="PF03706">
    <property type="entry name" value="LPG_synthase_TM"/>
    <property type="match status" value="1"/>
</dbReference>
<feature type="transmembrane region" description="Helical" evidence="6">
    <location>
        <begin position="150"/>
        <end position="168"/>
    </location>
</feature>
<dbReference type="STRING" id="1707952.A6A03_17500"/>
<proteinExistence type="predicted"/>
<sequence>MRPIFSWLLRLIGPALLIGFLLTSDLGLLWEILQSAEIGPIIWSLALLPPFVILKSWRWIQILRAMNLSLDLPTACALYMVGIFYGAVTPGQAGDLLKAVYLRNRGQPAAPALLSVVLDRLCDLIIMSALGVIGVFALGRLLPSRELQQAIVVAMGIGLVTVTVLLTARGPRSWLLTVVLPRIAPRLRSRLDQWNEQMHSLTFTPSLIVTVSAATIASVFFTFLRLWLLFLALDLNAVPLLVVIGSSALISVLQVLPISIGGVGVRDVVLVATLAAYGYSQEQALTLAALFLLINVEHIIVGFIVSLWFPLGRSGTIPS</sequence>
<dbReference type="PANTHER" id="PTHR40277">
    <property type="entry name" value="BLL5419 PROTEIN"/>
    <property type="match status" value="1"/>
</dbReference>